<proteinExistence type="predicted"/>
<name>V6LRD5_9EUKA</name>
<organism evidence="1">
    <name type="scientific">Spironucleus salmonicida</name>
    <dbReference type="NCBI Taxonomy" id="348837"/>
    <lineage>
        <taxon>Eukaryota</taxon>
        <taxon>Metamonada</taxon>
        <taxon>Diplomonadida</taxon>
        <taxon>Hexamitidae</taxon>
        <taxon>Hexamitinae</taxon>
        <taxon>Spironucleus</taxon>
    </lineage>
</organism>
<evidence type="ECO:0000313" key="1">
    <source>
        <dbReference type="EMBL" id="EST46251.1"/>
    </source>
</evidence>
<dbReference type="VEuPathDB" id="GiardiaDB:SS50377_23513"/>
<dbReference type="Proteomes" id="UP000018208">
    <property type="component" value="Unassembled WGS sequence"/>
</dbReference>
<reference evidence="2" key="2">
    <citation type="submission" date="2020-12" db="EMBL/GenBank/DDBJ databases">
        <title>New Spironucleus salmonicida genome in near-complete chromosomes.</title>
        <authorList>
            <person name="Xu F."/>
            <person name="Kurt Z."/>
            <person name="Jimenez-Gonzalez A."/>
            <person name="Astvaldsson A."/>
            <person name="Andersson J.O."/>
            <person name="Svard S.G."/>
        </authorList>
    </citation>
    <scope>NUCLEOTIDE SEQUENCE</scope>
    <source>
        <strain evidence="2">ATCC 50377</strain>
    </source>
</reference>
<dbReference type="AlphaFoldDB" id="V6LRD5"/>
<accession>V6LRD5</accession>
<dbReference type="EMBL" id="AUWU02000004">
    <property type="protein sequence ID" value="KAH0573579.1"/>
    <property type="molecule type" value="Genomic_DNA"/>
</dbReference>
<reference evidence="1 2" key="1">
    <citation type="journal article" date="2014" name="PLoS Genet.">
        <title>The Genome of Spironucleus salmonicida Highlights a Fish Pathogen Adapted to Fluctuating Environments.</title>
        <authorList>
            <person name="Xu F."/>
            <person name="Jerlstrom-Hultqvist J."/>
            <person name="Einarsson E."/>
            <person name="Astvaldsson A."/>
            <person name="Svard S.G."/>
            <person name="Andersson J.O."/>
        </authorList>
    </citation>
    <scope>NUCLEOTIDE SEQUENCE</scope>
    <source>
        <strain evidence="2">ATCC 50377</strain>
    </source>
</reference>
<protein>
    <submittedName>
        <fullName evidence="1">Uncharacterized protein</fullName>
    </submittedName>
</protein>
<evidence type="ECO:0000313" key="2">
    <source>
        <dbReference type="EMBL" id="KAH0573579.1"/>
    </source>
</evidence>
<dbReference type="EMBL" id="KI546083">
    <property type="protein sequence ID" value="EST46251.1"/>
    <property type="molecule type" value="Genomic_DNA"/>
</dbReference>
<sequence length="193" mass="22089">MSQTKTLFDMMKDIRQNISSKKNSSLNFSQLSKSSMSYQAPQFNAIDLQASQLQKSKVEEELETQIIDLELENRVTQTNLNKFIDHVNDHMKKLSDATISMQTEVETLRAENKLLTDYIMKNGIPTHQCTNQKGCDCCYSGQCYQPCDCCLECNCNDQPVEESFCDEQESNCGCEEFEEEDDECECQGCDQCQ</sequence>
<keyword evidence="3" id="KW-1185">Reference proteome</keyword>
<evidence type="ECO:0000313" key="3">
    <source>
        <dbReference type="Proteomes" id="UP000018208"/>
    </source>
</evidence>
<gene>
    <name evidence="1" type="ORF">SS50377_13847</name>
    <name evidence="2" type="ORF">SS50377_23513</name>
</gene>